<feature type="transmembrane region" description="Helical" evidence="2">
    <location>
        <begin position="200"/>
        <end position="220"/>
    </location>
</feature>
<feature type="transmembrane region" description="Helical" evidence="2">
    <location>
        <begin position="299"/>
        <end position="319"/>
    </location>
</feature>
<keyword evidence="2" id="KW-1133">Transmembrane helix</keyword>
<evidence type="ECO:0000256" key="2">
    <source>
        <dbReference type="SAM" id="Phobius"/>
    </source>
</evidence>
<evidence type="ECO:0008006" key="5">
    <source>
        <dbReference type="Google" id="ProtNLM"/>
    </source>
</evidence>
<dbReference type="PANTHER" id="PTHR47755:SF1">
    <property type="entry name" value="CELL DIVISION PROTEIN FTSX"/>
    <property type="match status" value="1"/>
</dbReference>
<dbReference type="PANTHER" id="PTHR47755">
    <property type="entry name" value="CELL DIVISION PROTEIN FTSX"/>
    <property type="match status" value="1"/>
</dbReference>
<protein>
    <recommendedName>
        <fullName evidence="5">Cell division protein</fullName>
    </recommendedName>
</protein>
<dbReference type="KEGG" id="pla:Plav_1594"/>
<dbReference type="EMBL" id="CP000774">
    <property type="protein sequence ID" value="ABS63213.1"/>
    <property type="molecule type" value="Genomic_DNA"/>
</dbReference>
<dbReference type="GO" id="GO:0051301">
    <property type="term" value="P:cell division"/>
    <property type="evidence" value="ECO:0007669"/>
    <property type="project" value="InterPro"/>
</dbReference>
<accession>A7HTI0</accession>
<keyword evidence="2" id="KW-0472">Membrane</keyword>
<organism evidence="3 4">
    <name type="scientific">Parvibaculum lavamentivorans (strain DS-1 / DSM 13023 / NCIMB 13966)</name>
    <dbReference type="NCBI Taxonomy" id="402881"/>
    <lineage>
        <taxon>Bacteria</taxon>
        <taxon>Pseudomonadati</taxon>
        <taxon>Pseudomonadota</taxon>
        <taxon>Alphaproteobacteria</taxon>
        <taxon>Hyphomicrobiales</taxon>
        <taxon>Parvibaculaceae</taxon>
        <taxon>Parvibaculum</taxon>
    </lineage>
</organism>
<name>A7HTI0_PARL1</name>
<reference evidence="3 4" key="1">
    <citation type="journal article" date="2011" name="Stand. Genomic Sci.">
        <title>Complete genome sequence of Parvibaculum lavamentivorans type strain (DS-1(T)).</title>
        <authorList>
            <person name="Schleheck D."/>
            <person name="Weiss M."/>
            <person name="Pitluck S."/>
            <person name="Bruce D."/>
            <person name="Land M.L."/>
            <person name="Han S."/>
            <person name="Saunders E."/>
            <person name="Tapia R."/>
            <person name="Detter C."/>
            <person name="Brettin T."/>
            <person name="Han J."/>
            <person name="Woyke T."/>
            <person name="Goodwin L."/>
            <person name="Pennacchio L."/>
            <person name="Nolan M."/>
            <person name="Cook A.M."/>
            <person name="Kjelleberg S."/>
            <person name="Thomas T."/>
        </authorList>
    </citation>
    <scope>NUCLEOTIDE SEQUENCE [LARGE SCALE GENOMIC DNA]</scope>
    <source>
        <strain evidence="4">DS-1 / DSM 13023 / NCIMB 13966</strain>
    </source>
</reference>
<dbReference type="GO" id="GO:0032153">
    <property type="term" value="C:cell division site"/>
    <property type="evidence" value="ECO:0007669"/>
    <property type="project" value="TreeGrafter"/>
</dbReference>
<dbReference type="Proteomes" id="UP000006377">
    <property type="component" value="Chromosome"/>
</dbReference>
<dbReference type="AlphaFoldDB" id="A7HTI0"/>
<dbReference type="HOGENOM" id="CLU_067538_0_0_5"/>
<evidence type="ECO:0000313" key="4">
    <source>
        <dbReference type="Proteomes" id="UP000006377"/>
    </source>
</evidence>
<evidence type="ECO:0000256" key="1">
    <source>
        <dbReference type="SAM" id="MobiDB-lite"/>
    </source>
</evidence>
<dbReference type="eggNOG" id="COG2177">
    <property type="taxonomic scope" value="Bacteria"/>
</dbReference>
<sequence length="327" mass="34190">MADPLRHKARTGTGRADPAPTFHDEERGFGRTLAALLVETRSVMPAAGATGASLMLVVAAMGFLASLALGAALSVGAKTNEWSSDLSGALTIEIRPSRNMAPDEQVDAVMTVLAQTPGVISASPLSLDDTAALLEPWLGRGMVTNDLPLPRLIDIRIDTDAPPDLSALAIDTAAAAPGASLDTHRQWRSELMSAARSAEWLAFGILAVVAGTTIAIVVFATRAGLSANREVVEVLHLIGARDRFIAAEVQRHFLHLGFRGGLIGTAIGALTFLALNLVGGAGDMFLIAASGLAPEHYPFLLAIPFAAALVTVMTARLTVFSTLERML</sequence>
<keyword evidence="2" id="KW-0812">Transmembrane</keyword>
<dbReference type="InterPro" id="IPR004513">
    <property type="entry name" value="FtsX"/>
</dbReference>
<dbReference type="GO" id="GO:0016020">
    <property type="term" value="C:membrane"/>
    <property type="evidence" value="ECO:0007669"/>
    <property type="project" value="InterPro"/>
</dbReference>
<evidence type="ECO:0000313" key="3">
    <source>
        <dbReference type="EMBL" id="ABS63213.1"/>
    </source>
</evidence>
<dbReference type="OrthoDB" id="9814843at2"/>
<feature type="region of interest" description="Disordered" evidence="1">
    <location>
        <begin position="1"/>
        <end position="25"/>
    </location>
</feature>
<keyword evidence="4" id="KW-1185">Reference proteome</keyword>
<dbReference type="RefSeq" id="WP_012110501.1">
    <property type="nucleotide sequence ID" value="NC_009719.1"/>
</dbReference>
<dbReference type="STRING" id="402881.Plav_1594"/>
<gene>
    <name evidence="3" type="ordered locus">Plav_1594</name>
</gene>
<feature type="transmembrane region" description="Helical" evidence="2">
    <location>
        <begin position="260"/>
        <end position="279"/>
    </location>
</feature>
<feature type="transmembrane region" description="Helical" evidence="2">
    <location>
        <begin position="54"/>
        <end position="77"/>
    </location>
</feature>
<proteinExistence type="predicted"/>